<evidence type="ECO:0000256" key="1">
    <source>
        <dbReference type="SAM" id="Phobius"/>
    </source>
</evidence>
<keyword evidence="1" id="KW-0812">Transmembrane</keyword>
<dbReference type="Proteomes" id="UP000054997">
    <property type="component" value="Unassembled WGS sequence"/>
</dbReference>
<dbReference type="EMBL" id="LNYK01000014">
    <property type="protein sequence ID" value="KTD21856.1"/>
    <property type="molecule type" value="Genomic_DNA"/>
</dbReference>
<proteinExistence type="predicted"/>
<keyword evidence="3" id="KW-1185">Reference proteome</keyword>
<protein>
    <submittedName>
        <fullName evidence="2">Uncharacterized protein</fullName>
    </submittedName>
</protein>
<sequence>MAGYRANNTVMVIAVIVIVLLAMIVLYFVFGGRYVTVPPPPAPIVPETETRVELPRVYVTPPEQPPKQEVEQR</sequence>
<comment type="caution">
    <text evidence="2">The sequence shown here is derived from an EMBL/GenBank/DDBJ whole genome shotgun (WGS) entry which is preliminary data.</text>
</comment>
<dbReference type="PATRIC" id="fig|45068.5.peg.1105"/>
<accession>A0A0W0VNV7</accession>
<keyword evidence="1" id="KW-1133">Transmembrane helix</keyword>
<gene>
    <name evidence="2" type="ORF">Llon_1021</name>
</gene>
<reference evidence="2 3" key="1">
    <citation type="submission" date="2015-11" db="EMBL/GenBank/DDBJ databases">
        <title>Genomic analysis of 38 Legionella species identifies large and diverse effector repertoires.</title>
        <authorList>
            <person name="Burstein D."/>
            <person name="Amaro F."/>
            <person name="Zusman T."/>
            <person name="Lifshitz Z."/>
            <person name="Cohen O."/>
            <person name="Gilbert J.A."/>
            <person name="Pupko T."/>
            <person name="Shuman H.A."/>
            <person name="Segal G."/>
        </authorList>
    </citation>
    <scope>NUCLEOTIDE SEQUENCE [LARGE SCALE GENOMIC DNA]</scope>
    <source>
        <strain evidence="2 3">ATCC 49505</strain>
    </source>
</reference>
<name>A0A0W0VNV7_9GAMM</name>
<feature type="transmembrane region" description="Helical" evidence="1">
    <location>
        <begin position="12"/>
        <end position="30"/>
    </location>
</feature>
<evidence type="ECO:0000313" key="2">
    <source>
        <dbReference type="EMBL" id="KTD21856.1"/>
    </source>
</evidence>
<organism evidence="2 3">
    <name type="scientific">Legionella londiniensis</name>
    <dbReference type="NCBI Taxonomy" id="45068"/>
    <lineage>
        <taxon>Bacteria</taxon>
        <taxon>Pseudomonadati</taxon>
        <taxon>Pseudomonadota</taxon>
        <taxon>Gammaproteobacteria</taxon>
        <taxon>Legionellales</taxon>
        <taxon>Legionellaceae</taxon>
        <taxon>Legionella</taxon>
    </lineage>
</organism>
<dbReference type="AlphaFoldDB" id="A0A0W0VNV7"/>
<keyword evidence="1" id="KW-0472">Membrane</keyword>
<dbReference type="RefSeq" id="WP_058529008.1">
    <property type="nucleotide sequence ID" value="NZ_CAAAHZ010000006.1"/>
</dbReference>
<dbReference type="STRING" id="45068.Llon_1021"/>
<evidence type="ECO:0000313" key="3">
    <source>
        <dbReference type="Proteomes" id="UP000054997"/>
    </source>
</evidence>